<keyword evidence="4 7" id="KW-1133">Transmembrane helix</keyword>
<dbReference type="STRING" id="490188.SAMN04488068_1926"/>
<evidence type="ECO:0000256" key="2">
    <source>
        <dbReference type="ARBA" id="ARBA00022475"/>
    </source>
</evidence>
<evidence type="ECO:0000256" key="4">
    <source>
        <dbReference type="ARBA" id="ARBA00022989"/>
    </source>
</evidence>
<dbReference type="RefSeq" id="WP_072896918.1">
    <property type="nucleotide sequence ID" value="NZ_FQWZ01000004.1"/>
</dbReference>
<feature type="transmembrane region" description="Helical" evidence="7">
    <location>
        <begin position="94"/>
        <end position="115"/>
    </location>
</feature>
<dbReference type="InterPro" id="IPR002898">
    <property type="entry name" value="MotA_ExbB_proton_chnl"/>
</dbReference>
<evidence type="ECO:0000256" key="7">
    <source>
        <dbReference type="SAM" id="Phobius"/>
    </source>
</evidence>
<evidence type="ECO:0000256" key="6">
    <source>
        <dbReference type="RuleBase" id="RU004057"/>
    </source>
</evidence>
<proteinExistence type="inferred from homology"/>
<keyword evidence="6" id="KW-0653">Protein transport</keyword>
<gene>
    <name evidence="9" type="ORF">SAMN04488068_1926</name>
</gene>
<accession>A0A1M5NY40</accession>
<keyword evidence="3 7" id="KW-0812">Transmembrane</keyword>
<comment type="similarity">
    <text evidence="6">Belongs to the exbB/tolQ family.</text>
</comment>
<feature type="transmembrane region" description="Helical" evidence="7">
    <location>
        <begin position="20"/>
        <end position="43"/>
    </location>
</feature>
<name>A0A1M5NY40_9GAMM</name>
<keyword evidence="6" id="KW-0813">Transport</keyword>
<dbReference type="AlphaFoldDB" id="A0A1M5NY40"/>
<dbReference type="GO" id="GO:0005886">
    <property type="term" value="C:plasma membrane"/>
    <property type="evidence" value="ECO:0007669"/>
    <property type="project" value="UniProtKB-SubCell"/>
</dbReference>
<keyword evidence="5 7" id="KW-0472">Membrane</keyword>
<dbReference type="Pfam" id="PF01618">
    <property type="entry name" value="MotA_ExbB"/>
    <property type="match status" value="1"/>
</dbReference>
<protein>
    <submittedName>
        <fullName evidence="9">Biopolymer transport protein ExbB</fullName>
    </submittedName>
</protein>
<evidence type="ECO:0000256" key="3">
    <source>
        <dbReference type="ARBA" id="ARBA00022692"/>
    </source>
</evidence>
<sequence>MLEALLTPFQILVEMRHLGGPVVLGIFAACVLMWTIVMERLWFFTGVLPRQAERLLQEWQARPEHHSWRAHQIRKAMISTLNAGMNSNIQLLRVLVPMCPLLGLLGTVSGMLAVFDAMSARGSADARSMANGVSEAMICTLTGLAVSITGLYPVYYFRRRIRHETERLADKFTF</sequence>
<evidence type="ECO:0000313" key="9">
    <source>
        <dbReference type="EMBL" id="SHG94450.1"/>
    </source>
</evidence>
<evidence type="ECO:0000256" key="1">
    <source>
        <dbReference type="ARBA" id="ARBA00004651"/>
    </source>
</evidence>
<reference evidence="9 10" key="1">
    <citation type="submission" date="2016-11" db="EMBL/GenBank/DDBJ databases">
        <authorList>
            <person name="Jaros S."/>
            <person name="Januszkiewicz K."/>
            <person name="Wedrychowicz H."/>
        </authorList>
    </citation>
    <scope>NUCLEOTIDE SEQUENCE [LARGE SCALE GENOMIC DNA]</scope>
    <source>
        <strain evidence="9 10">CGMCC 1.7049</strain>
    </source>
</reference>
<keyword evidence="10" id="KW-1185">Reference proteome</keyword>
<comment type="subcellular location">
    <subcellularLocation>
        <location evidence="1">Cell membrane</location>
        <topology evidence="1">Multi-pass membrane protein</topology>
    </subcellularLocation>
    <subcellularLocation>
        <location evidence="6">Membrane</location>
        <topology evidence="6">Multi-pass membrane protein</topology>
    </subcellularLocation>
</comment>
<dbReference type="OrthoDB" id="4045at2"/>
<dbReference type="GO" id="GO:0017038">
    <property type="term" value="P:protein import"/>
    <property type="evidence" value="ECO:0007669"/>
    <property type="project" value="TreeGrafter"/>
</dbReference>
<dbReference type="InterPro" id="IPR050790">
    <property type="entry name" value="ExbB/TolQ_transport"/>
</dbReference>
<feature type="transmembrane region" description="Helical" evidence="7">
    <location>
        <begin position="135"/>
        <end position="157"/>
    </location>
</feature>
<dbReference type="PANTHER" id="PTHR30625:SF18">
    <property type="entry name" value="TONB2 ENERGY TRANSDUCTION SYSTEM INNER MEMBRANE COMPONENT EXBB"/>
    <property type="match status" value="1"/>
</dbReference>
<organism evidence="9 10">
    <name type="scientific">Hydrocarboniphaga daqingensis</name>
    <dbReference type="NCBI Taxonomy" id="490188"/>
    <lineage>
        <taxon>Bacteria</taxon>
        <taxon>Pseudomonadati</taxon>
        <taxon>Pseudomonadota</taxon>
        <taxon>Gammaproteobacteria</taxon>
        <taxon>Nevskiales</taxon>
        <taxon>Nevskiaceae</taxon>
        <taxon>Hydrocarboniphaga</taxon>
    </lineage>
</organism>
<dbReference type="EMBL" id="FQWZ01000004">
    <property type="protein sequence ID" value="SHG94450.1"/>
    <property type="molecule type" value="Genomic_DNA"/>
</dbReference>
<evidence type="ECO:0000256" key="5">
    <source>
        <dbReference type="ARBA" id="ARBA00023136"/>
    </source>
</evidence>
<evidence type="ECO:0000313" key="10">
    <source>
        <dbReference type="Proteomes" id="UP000199758"/>
    </source>
</evidence>
<keyword evidence="2" id="KW-1003">Cell membrane</keyword>
<dbReference type="Proteomes" id="UP000199758">
    <property type="component" value="Unassembled WGS sequence"/>
</dbReference>
<evidence type="ECO:0000259" key="8">
    <source>
        <dbReference type="Pfam" id="PF01618"/>
    </source>
</evidence>
<feature type="domain" description="MotA/TolQ/ExbB proton channel" evidence="8">
    <location>
        <begin position="56"/>
        <end position="168"/>
    </location>
</feature>
<dbReference type="PANTHER" id="PTHR30625">
    <property type="entry name" value="PROTEIN TOLQ"/>
    <property type="match status" value="1"/>
</dbReference>